<comment type="subcellular location">
    <subcellularLocation>
        <location evidence="1">Cell membrane</location>
        <topology evidence="1">Multi-pass membrane protein</topology>
    </subcellularLocation>
</comment>
<evidence type="ECO:0000313" key="16">
    <source>
        <dbReference type="Proteomes" id="UP000016412"/>
    </source>
</evidence>
<proteinExistence type="predicted"/>
<gene>
    <name evidence="15" type="ORF">HMPREF0860_0594</name>
    <name evidence="14" type="ORF">HMPREF1325_0052</name>
</gene>
<dbReference type="Pfam" id="PF00672">
    <property type="entry name" value="HAMP"/>
    <property type="match status" value="1"/>
</dbReference>
<evidence type="ECO:0000259" key="13">
    <source>
        <dbReference type="PROSITE" id="PS50885"/>
    </source>
</evidence>
<keyword evidence="9 12" id="KW-1133">Transmembrane helix</keyword>
<evidence type="ECO:0000256" key="10">
    <source>
        <dbReference type="ARBA" id="ARBA00023012"/>
    </source>
</evidence>
<evidence type="ECO:0000313" key="17">
    <source>
        <dbReference type="Proteomes" id="UP000016646"/>
    </source>
</evidence>
<dbReference type="SUPFAM" id="SSF55874">
    <property type="entry name" value="ATPase domain of HSP90 chaperone/DNA topoisomerase II/histidine kinase"/>
    <property type="match status" value="1"/>
</dbReference>
<evidence type="ECO:0000256" key="1">
    <source>
        <dbReference type="ARBA" id="ARBA00004651"/>
    </source>
</evidence>
<dbReference type="CDD" id="cd06225">
    <property type="entry name" value="HAMP"/>
    <property type="match status" value="1"/>
</dbReference>
<keyword evidence="11 12" id="KW-0472">Membrane</keyword>
<organism evidence="14 16">
    <name type="scientific">Treponema socranskii subsp. socranskii VPI DR56BR1116 = ATCC 35536</name>
    <dbReference type="NCBI Taxonomy" id="1125725"/>
    <lineage>
        <taxon>Bacteria</taxon>
        <taxon>Pseudomonadati</taxon>
        <taxon>Spirochaetota</taxon>
        <taxon>Spirochaetia</taxon>
        <taxon>Spirochaetales</taxon>
        <taxon>Treponemataceae</taxon>
        <taxon>Treponema</taxon>
    </lineage>
</organism>
<dbReference type="InterPro" id="IPR003660">
    <property type="entry name" value="HAMP_dom"/>
</dbReference>
<dbReference type="GO" id="GO:0005524">
    <property type="term" value="F:ATP binding"/>
    <property type="evidence" value="ECO:0007669"/>
    <property type="project" value="UniProtKB-KW"/>
</dbReference>
<accession>U1FIX3</accession>
<evidence type="ECO:0000256" key="5">
    <source>
        <dbReference type="ARBA" id="ARBA00022692"/>
    </source>
</evidence>
<dbReference type="PANTHER" id="PTHR34220">
    <property type="entry name" value="SENSOR HISTIDINE KINASE YPDA"/>
    <property type="match status" value="1"/>
</dbReference>
<dbReference type="AlphaFoldDB" id="U1FIX3"/>
<dbReference type="InterPro" id="IPR010559">
    <property type="entry name" value="Sig_transdc_His_kin_internal"/>
</dbReference>
<dbReference type="InterPro" id="IPR003594">
    <property type="entry name" value="HATPase_dom"/>
</dbReference>
<dbReference type="Proteomes" id="UP000016646">
    <property type="component" value="Unassembled WGS sequence"/>
</dbReference>
<dbReference type="Gene3D" id="3.30.565.10">
    <property type="entry name" value="Histidine kinase-like ATPase, C-terminal domain"/>
    <property type="match status" value="1"/>
</dbReference>
<protein>
    <submittedName>
        <fullName evidence="14">Histidine kinase</fullName>
    </submittedName>
</protein>
<evidence type="ECO:0000313" key="14">
    <source>
        <dbReference type="EMBL" id="ERF59688.1"/>
    </source>
</evidence>
<name>U1FIX3_TRESO</name>
<dbReference type="EMBL" id="AUZJ01000063">
    <property type="protein sequence ID" value="ERF59688.1"/>
    <property type="molecule type" value="Genomic_DNA"/>
</dbReference>
<evidence type="ECO:0000256" key="2">
    <source>
        <dbReference type="ARBA" id="ARBA00022475"/>
    </source>
</evidence>
<dbReference type="PROSITE" id="PS50885">
    <property type="entry name" value="HAMP"/>
    <property type="match status" value="1"/>
</dbReference>
<keyword evidence="4" id="KW-0808">Transferase</keyword>
<keyword evidence="2" id="KW-1003">Cell membrane</keyword>
<dbReference type="eggNOG" id="COG2972">
    <property type="taxonomic scope" value="Bacteria"/>
</dbReference>
<dbReference type="Gene3D" id="6.10.340.10">
    <property type="match status" value="1"/>
</dbReference>
<evidence type="ECO:0000256" key="11">
    <source>
        <dbReference type="ARBA" id="ARBA00023136"/>
    </source>
</evidence>
<dbReference type="GO" id="GO:0000155">
    <property type="term" value="F:phosphorelay sensor kinase activity"/>
    <property type="evidence" value="ECO:0007669"/>
    <property type="project" value="InterPro"/>
</dbReference>
<keyword evidence="5 12" id="KW-0812">Transmembrane</keyword>
<evidence type="ECO:0000256" key="6">
    <source>
        <dbReference type="ARBA" id="ARBA00022741"/>
    </source>
</evidence>
<dbReference type="Pfam" id="PF06580">
    <property type="entry name" value="His_kinase"/>
    <property type="match status" value="1"/>
</dbReference>
<feature type="domain" description="HAMP" evidence="13">
    <location>
        <begin position="275"/>
        <end position="327"/>
    </location>
</feature>
<keyword evidence="6" id="KW-0547">Nucleotide-binding</keyword>
<feature type="transmembrane region" description="Helical" evidence="12">
    <location>
        <begin position="251"/>
        <end position="272"/>
    </location>
</feature>
<evidence type="ECO:0000256" key="7">
    <source>
        <dbReference type="ARBA" id="ARBA00022777"/>
    </source>
</evidence>
<evidence type="ECO:0000313" key="15">
    <source>
        <dbReference type="EMBL" id="ERJ99841.1"/>
    </source>
</evidence>
<reference evidence="16 17" key="1">
    <citation type="submission" date="2013-08" db="EMBL/GenBank/DDBJ databases">
        <authorList>
            <person name="Durkin A.S."/>
            <person name="Haft D.R."/>
            <person name="McCorrison J."/>
            <person name="Torralba M."/>
            <person name="Gillis M."/>
            <person name="Haft D.H."/>
            <person name="Methe B."/>
            <person name="Sutton G."/>
            <person name="Nelson K.E."/>
        </authorList>
    </citation>
    <scope>NUCLEOTIDE SEQUENCE [LARGE SCALE GENOMIC DNA]</scope>
    <source>
        <strain evidence="15 17">ATCC 35536</strain>
        <strain evidence="14 16">VPI DR56BR1116</strain>
    </source>
</reference>
<keyword evidence="8" id="KW-0067">ATP-binding</keyword>
<dbReference type="SMART" id="SM00304">
    <property type="entry name" value="HAMP"/>
    <property type="match status" value="1"/>
</dbReference>
<keyword evidence="17" id="KW-1185">Reference proteome</keyword>
<dbReference type="SUPFAM" id="SSF158472">
    <property type="entry name" value="HAMP domain-like"/>
    <property type="match status" value="1"/>
</dbReference>
<dbReference type="PATRIC" id="fig|1125725.3.peg.2354"/>
<keyword evidence="10" id="KW-0902">Two-component regulatory system</keyword>
<dbReference type="STRING" id="1125725.HMPREF1325_0052"/>
<dbReference type="Pfam" id="PF02518">
    <property type="entry name" value="HATPase_c"/>
    <property type="match status" value="1"/>
</dbReference>
<evidence type="ECO:0000256" key="9">
    <source>
        <dbReference type="ARBA" id="ARBA00022989"/>
    </source>
</evidence>
<dbReference type="InterPro" id="IPR036890">
    <property type="entry name" value="HATPase_C_sf"/>
</dbReference>
<keyword evidence="3" id="KW-0597">Phosphoprotein</keyword>
<keyword evidence="7 14" id="KW-0418">Kinase</keyword>
<comment type="caution">
    <text evidence="14">The sequence shown here is derived from an EMBL/GenBank/DDBJ whole genome shotgun (WGS) entry which is preliminary data.</text>
</comment>
<sequence>MLFLVIGNIYWKKLKKQNIRHHLEITNTTKEKLNIILESLDDTMYLTKNNNAIVSYVNSPGRKHNEREKIKKLFEHIVDTNIAISRIHCICKDDYICSVPDAQNTDTEAYYTIFHRYEKSGSYENTWLYIQKKLLFFSPLFDDVNRSFFGVIIFEISYPEIYRIFIESSIKINDKALIIDENNNIVLYYPVLTDYKKLLNHDVLSLPENSYMESSLYSKPALIVSSKLYKTNWKLIRFIPISSALEEFNSIFFTAKYFILILICIIILYTLILTQTITKPIAYLSDICDKVAAGNLYISSKLKRNDELGKLSETINAMLEQIRNLFIKEQKNQQEKLQMELQVLQSQINPHFLYNSLENIKQLALLQGTVNIAECSSALISVLRYNMNTKYNANLEDEIKNVQNYLTVQKYRASVLFKTKTKIPKNTKNCMVLRFMLQPLIENTIYHGFTDYKRDDYFIQIISSINNDTLIIEIIDNGEGMSKDIQNKLNKMEYVQNKSTQSLHNIGIRNVQTRIQLYFGQEYGLYFYKNSFSGTTVRITLPYKFST</sequence>
<dbReference type="GO" id="GO:0005886">
    <property type="term" value="C:plasma membrane"/>
    <property type="evidence" value="ECO:0007669"/>
    <property type="project" value="UniProtKB-SubCell"/>
</dbReference>
<evidence type="ECO:0000256" key="8">
    <source>
        <dbReference type="ARBA" id="ARBA00022840"/>
    </source>
</evidence>
<dbReference type="InterPro" id="IPR050640">
    <property type="entry name" value="Bact_2-comp_sensor_kinase"/>
</dbReference>
<dbReference type="PANTHER" id="PTHR34220:SF11">
    <property type="entry name" value="SENSOR PROTEIN KINASE HPTS"/>
    <property type="match status" value="1"/>
</dbReference>
<evidence type="ECO:0000256" key="4">
    <source>
        <dbReference type="ARBA" id="ARBA00022679"/>
    </source>
</evidence>
<dbReference type="EMBL" id="AVQI01000072">
    <property type="protein sequence ID" value="ERJ99841.1"/>
    <property type="molecule type" value="Genomic_DNA"/>
</dbReference>
<dbReference type="Proteomes" id="UP000016412">
    <property type="component" value="Unassembled WGS sequence"/>
</dbReference>
<evidence type="ECO:0000256" key="12">
    <source>
        <dbReference type="SAM" id="Phobius"/>
    </source>
</evidence>
<evidence type="ECO:0000256" key="3">
    <source>
        <dbReference type="ARBA" id="ARBA00022553"/>
    </source>
</evidence>